<keyword evidence="3" id="KW-1185">Reference proteome</keyword>
<accession>A0ABV8VTJ1</accession>
<dbReference type="RefSeq" id="WP_390194886.1">
    <property type="nucleotide sequence ID" value="NZ_JBHSDV010000001.1"/>
</dbReference>
<feature type="domain" description="Cupin type-2" evidence="1">
    <location>
        <begin position="29"/>
        <end position="95"/>
    </location>
</feature>
<dbReference type="InterPro" id="IPR011051">
    <property type="entry name" value="RmlC_Cupin_sf"/>
</dbReference>
<dbReference type="InterPro" id="IPR013096">
    <property type="entry name" value="Cupin_2"/>
</dbReference>
<dbReference type="InterPro" id="IPR014710">
    <property type="entry name" value="RmlC-like_jellyroll"/>
</dbReference>
<dbReference type="Pfam" id="PF07883">
    <property type="entry name" value="Cupin_2"/>
    <property type="match status" value="1"/>
</dbReference>
<dbReference type="Gene3D" id="2.60.120.10">
    <property type="entry name" value="Jelly Rolls"/>
    <property type="match status" value="1"/>
</dbReference>
<gene>
    <name evidence="2" type="ORF">ACFOZ1_00880</name>
</gene>
<name>A0ABV8VTJ1_9BACI</name>
<organism evidence="2 3">
    <name type="scientific">Gracilibacillus marinus</name>
    <dbReference type="NCBI Taxonomy" id="630535"/>
    <lineage>
        <taxon>Bacteria</taxon>
        <taxon>Bacillati</taxon>
        <taxon>Bacillota</taxon>
        <taxon>Bacilli</taxon>
        <taxon>Bacillales</taxon>
        <taxon>Bacillaceae</taxon>
        <taxon>Gracilibacillus</taxon>
    </lineage>
</organism>
<evidence type="ECO:0000259" key="1">
    <source>
        <dbReference type="Pfam" id="PF07883"/>
    </source>
</evidence>
<proteinExistence type="predicted"/>
<reference evidence="3" key="1">
    <citation type="journal article" date="2019" name="Int. J. Syst. Evol. Microbiol.">
        <title>The Global Catalogue of Microorganisms (GCM) 10K type strain sequencing project: providing services to taxonomists for standard genome sequencing and annotation.</title>
        <authorList>
            <consortium name="The Broad Institute Genomics Platform"/>
            <consortium name="The Broad Institute Genome Sequencing Center for Infectious Disease"/>
            <person name="Wu L."/>
            <person name="Ma J."/>
        </authorList>
    </citation>
    <scope>NUCLEOTIDE SEQUENCE [LARGE SCALE GENOMIC DNA]</scope>
    <source>
        <strain evidence="3">KACC 14058</strain>
    </source>
</reference>
<sequence>MSVLNEWEQVDEGVTRKIHPPGKEMMMMEVIFEEGAIGSSHSHPHEQLTYCLEGKLVFEIDGDEVVIEKGQSIHIPSHAIHGVVAKEPSRLLDVFTPLREDLLKRSEQK</sequence>
<dbReference type="InterPro" id="IPR052535">
    <property type="entry name" value="Bacilysin_H2HPP_isomerase"/>
</dbReference>
<dbReference type="InterPro" id="IPR025499">
    <property type="entry name" value="KdgF"/>
</dbReference>
<dbReference type="EMBL" id="JBHSDV010000001">
    <property type="protein sequence ID" value="MFC4386351.1"/>
    <property type="molecule type" value="Genomic_DNA"/>
</dbReference>
<protein>
    <submittedName>
        <fullName evidence="2">Cupin domain-containing protein</fullName>
    </submittedName>
</protein>
<evidence type="ECO:0000313" key="2">
    <source>
        <dbReference type="EMBL" id="MFC4386351.1"/>
    </source>
</evidence>
<dbReference type="PIRSF" id="PIRSF029883">
    <property type="entry name" value="KdgF"/>
    <property type="match status" value="1"/>
</dbReference>
<dbReference type="Proteomes" id="UP001595880">
    <property type="component" value="Unassembled WGS sequence"/>
</dbReference>
<dbReference type="PANTHER" id="PTHR40112">
    <property type="entry name" value="H2HPP ISOMERASE"/>
    <property type="match status" value="1"/>
</dbReference>
<dbReference type="PANTHER" id="PTHR40112:SF1">
    <property type="entry name" value="H2HPP ISOMERASE"/>
    <property type="match status" value="1"/>
</dbReference>
<evidence type="ECO:0000313" key="3">
    <source>
        <dbReference type="Proteomes" id="UP001595880"/>
    </source>
</evidence>
<dbReference type="CDD" id="cd02238">
    <property type="entry name" value="cupin_KdgF"/>
    <property type="match status" value="1"/>
</dbReference>
<comment type="caution">
    <text evidence="2">The sequence shown here is derived from an EMBL/GenBank/DDBJ whole genome shotgun (WGS) entry which is preliminary data.</text>
</comment>
<dbReference type="SUPFAM" id="SSF51182">
    <property type="entry name" value="RmlC-like cupins"/>
    <property type="match status" value="1"/>
</dbReference>